<gene>
    <name evidence="1" type="ORF">QF035_005734</name>
</gene>
<dbReference type="Proteomes" id="UP001230328">
    <property type="component" value="Unassembled WGS sequence"/>
</dbReference>
<comment type="caution">
    <text evidence="1">The sequence shown here is derived from an EMBL/GenBank/DDBJ whole genome shotgun (WGS) entry which is preliminary data.</text>
</comment>
<keyword evidence="1" id="KW-0645">Protease</keyword>
<name>A0ABU0SXC7_9ACTN</name>
<keyword evidence="1" id="KW-0547">Nucleotide-binding</keyword>
<evidence type="ECO:0000313" key="1">
    <source>
        <dbReference type="EMBL" id="MDQ1028152.1"/>
    </source>
</evidence>
<protein>
    <submittedName>
        <fullName evidence="1">ATP-dependent Clp protease ATP-binding subunit ClpA</fullName>
    </submittedName>
</protein>
<keyword evidence="2" id="KW-1185">Reference proteome</keyword>
<dbReference type="GO" id="GO:0005524">
    <property type="term" value="F:ATP binding"/>
    <property type="evidence" value="ECO:0007669"/>
    <property type="project" value="UniProtKB-KW"/>
</dbReference>
<dbReference type="SUPFAM" id="SSF81923">
    <property type="entry name" value="Double Clp-N motif"/>
    <property type="match status" value="1"/>
</dbReference>
<organism evidence="1 2">
    <name type="scientific">Streptomyces umbrinus</name>
    <dbReference type="NCBI Taxonomy" id="67370"/>
    <lineage>
        <taxon>Bacteria</taxon>
        <taxon>Bacillati</taxon>
        <taxon>Actinomycetota</taxon>
        <taxon>Actinomycetes</taxon>
        <taxon>Kitasatosporales</taxon>
        <taxon>Streptomycetaceae</taxon>
        <taxon>Streptomyces</taxon>
        <taxon>Streptomyces phaeochromogenes group</taxon>
    </lineage>
</organism>
<keyword evidence="1" id="KW-0067">ATP-binding</keyword>
<dbReference type="RefSeq" id="WP_307523399.1">
    <property type="nucleotide sequence ID" value="NZ_JAUSZI010000002.1"/>
</dbReference>
<dbReference type="GO" id="GO:0008233">
    <property type="term" value="F:peptidase activity"/>
    <property type="evidence" value="ECO:0007669"/>
    <property type="project" value="UniProtKB-KW"/>
</dbReference>
<dbReference type="Gene3D" id="1.10.1780.10">
    <property type="entry name" value="Clp, N-terminal domain"/>
    <property type="match status" value="1"/>
</dbReference>
<proteinExistence type="predicted"/>
<dbReference type="EMBL" id="JAUSZI010000002">
    <property type="protein sequence ID" value="MDQ1028152.1"/>
    <property type="molecule type" value="Genomic_DNA"/>
</dbReference>
<reference evidence="1 2" key="1">
    <citation type="submission" date="2023-07" db="EMBL/GenBank/DDBJ databases">
        <title>Comparative genomics of wheat-associated soil bacteria to identify genetic determinants of phenazine resistance.</title>
        <authorList>
            <person name="Mouncey N."/>
        </authorList>
    </citation>
    <scope>NUCLEOTIDE SEQUENCE [LARGE SCALE GENOMIC DNA]</scope>
    <source>
        <strain evidence="1 2">V2I4</strain>
    </source>
</reference>
<dbReference type="GO" id="GO:0006508">
    <property type="term" value="P:proteolysis"/>
    <property type="evidence" value="ECO:0007669"/>
    <property type="project" value="UniProtKB-KW"/>
</dbReference>
<keyword evidence="1" id="KW-0378">Hydrolase</keyword>
<sequence>MPELMSEDAVRDLAQAPAETRSLHRNEVFPVHVLLCVAHHESDASSLLKAAGVEYSVLHAALTAGQPADKPTNKRELPWSSSMDHILQLSQSYTKKHFTSSHLLALILDNDKDSVTLLRECGLNVPEFRAALLSTFG</sequence>
<evidence type="ECO:0000313" key="2">
    <source>
        <dbReference type="Proteomes" id="UP001230328"/>
    </source>
</evidence>
<accession>A0ABU0SXC7</accession>
<dbReference type="InterPro" id="IPR036628">
    <property type="entry name" value="Clp_N_dom_sf"/>
</dbReference>